<dbReference type="EMBL" id="OV651834">
    <property type="protein sequence ID" value="CAH1107538.1"/>
    <property type="molecule type" value="Genomic_DNA"/>
</dbReference>
<dbReference type="InterPro" id="IPR016024">
    <property type="entry name" value="ARM-type_fold"/>
</dbReference>
<accession>A0A9P0GBV0</accession>
<gene>
    <name evidence="2" type="ORF">PSYICH_LOCUS8252</name>
</gene>
<name>A0A9P0GBV0_9CUCU</name>
<dbReference type="GO" id="GO:0000796">
    <property type="term" value="C:condensin complex"/>
    <property type="evidence" value="ECO:0007669"/>
    <property type="project" value="TreeGrafter"/>
</dbReference>
<organism evidence="2 3">
    <name type="scientific">Psylliodes chrysocephalus</name>
    <dbReference type="NCBI Taxonomy" id="3402493"/>
    <lineage>
        <taxon>Eukaryota</taxon>
        <taxon>Metazoa</taxon>
        <taxon>Ecdysozoa</taxon>
        <taxon>Arthropoda</taxon>
        <taxon>Hexapoda</taxon>
        <taxon>Insecta</taxon>
        <taxon>Pterygota</taxon>
        <taxon>Neoptera</taxon>
        <taxon>Endopterygota</taxon>
        <taxon>Coleoptera</taxon>
        <taxon>Polyphaga</taxon>
        <taxon>Cucujiformia</taxon>
        <taxon>Chrysomeloidea</taxon>
        <taxon>Chrysomelidae</taxon>
        <taxon>Galerucinae</taxon>
        <taxon>Alticini</taxon>
        <taxon>Psylliodes</taxon>
    </lineage>
</organism>
<dbReference type="GO" id="GO:0007076">
    <property type="term" value="P:mitotic chromosome condensation"/>
    <property type="evidence" value="ECO:0007669"/>
    <property type="project" value="InterPro"/>
</dbReference>
<sequence>MAHFTFLIPRQTDDLLKSSINDDYYVKNVSVQKDIPNELKGCRLSLREEGAEFILDSFDTYFSVLHHGDSLSMALIYQAFEDLHKGAIELNKALGFLLDDKDNLNDETTAKYKNILKMLIYLYTQIVLLLEKRVLAKKEQQISLKGKKKSVKDADEEFYVDKKSVLLILNNIIQREISLFWDDQAIEETFINTISGICYEFLQNPSVKKEKEEFNEIFNVLGYLMKAYNHGTTFIVRITQLIKLHEHLIHCVPNGIKYLVQNFNYKRLLHEFIEELTEWQTDERHQDAQGSRHCATVLSSLAALLPDLMMPEVVSLNNYLYYEPASLRISVIMVMVEVILSNLTNDELDDEQRKFRDELFGILMEHSEDVSAMVRAKVFNQWARLQKEMAIPLKFQLQVLEICVEHLRDKGPLARKFAAHCVTTFLSCNGFSSN</sequence>
<evidence type="ECO:0000313" key="2">
    <source>
        <dbReference type="EMBL" id="CAH1107538.1"/>
    </source>
</evidence>
<keyword evidence="3" id="KW-1185">Reference proteome</keyword>
<feature type="non-terminal residue" evidence="2">
    <location>
        <position position="434"/>
    </location>
</feature>
<dbReference type="OrthoDB" id="436262at2759"/>
<dbReference type="GO" id="GO:0010032">
    <property type="term" value="P:meiotic chromosome condensation"/>
    <property type="evidence" value="ECO:0007669"/>
    <property type="project" value="TreeGrafter"/>
</dbReference>
<evidence type="ECO:0000259" key="1">
    <source>
        <dbReference type="Pfam" id="PF12922"/>
    </source>
</evidence>
<reference evidence="2" key="1">
    <citation type="submission" date="2022-01" db="EMBL/GenBank/DDBJ databases">
        <authorList>
            <person name="King R."/>
        </authorList>
    </citation>
    <scope>NUCLEOTIDE SEQUENCE</scope>
</reference>
<dbReference type="SUPFAM" id="SSF48371">
    <property type="entry name" value="ARM repeat"/>
    <property type="match status" value="1"/>
</dbReference>
<feature type="domain" description="Condensin complex subunit 1 N-terminal" evidence="1">
    <location>
        <begin position="99"/>
        <end position="233"/>
    </location>
</feature>
<proteinExistence type="predicted"/>
<dbReference type="PANTHER" id="PTHR14222:SF2">
    <property type="entry name" value="CONDENSIN COMPLEX SUBUNIT 1"/>
    <property type="match status" value="1"/>
</dbReference>
<dbReference type="GO" id="GO:0000779">
    <property type="term" value="C:condensed chromosome, centromeric region"/>
    <property type="evidence" value="ECO:0007669"/>
    <property type="project" value="TreeGrafter"/>
</dbReference>
<dbReference type="GO" id="GO:0042393">
    <property type="term" value="F:histone binding"/>
    <property type="evidence" value="ECO:0007669"/>
    <property type="project" value="TreeGrafter"/>
</dbReference>
<dbReference type="Proteomes" id="UP001153636">
    <property type="component" value="Chromosome 22"/>
</dbReference>
<evidence type="ECO:0000313" key="3">
    <source>
        <dbReference type="Proteomes" id="UP001153636"/>
    </source>
</evidence>
<dbReference type="AlphaFoldDB" id="A0A9P0GBV0"/>
<dbReference type="InterPro" id="IPR024324">
    <property type="entry name" value="Condensin_cplx_su1_N"/>
</dbReference>
<dbReference type="Pfam" id="PF12922">
    <property type="entry name" value="Cnd1_N"/>
    <property type="match status" value="1"/>
</dbReference>
<dbReference type="InterPro" id="IPR026971">
    <property type="entry name" value="CND1/NCAPD3"/>
</dbReference>
<protein>
    <recommendedName>
        <fullName evidence="1">Condensin complex subunit 1 N-terminal domain-containing protein</fullName>
    </recommendedName>
</protein>
<dbReference type="PANTHER" id="PTHR14222">
    <property type="entry name" value="CONDENSIN"/>
    <property type="match status" value="1"/>
</dbReference>